<dbReference type="Proteomes" id="UP000298787">
    <property type="component" value="Chromosome 4"/>
</dbReference>
<accession>A0A4U5U7I4</accession>
<evidence type="ECO:0000313" key="2">
    <source>
        <dbReference type="EMBL" id="TKS69808.1"/>
    </source>
</evidence>
<reference evidence="2 3" key="1">
    <citation type="submission" date="2019-01" db="EMBL/GenBank/DDBJ databases">
        <title>Genome Assembly of Collichthys lucidus.</title>
        <authorList>
            <person name="Cai M."/>
            <person name="Xiao S."/>
        </authorList>
    </citation>
    <scope>NUCLEOTIDE SEQUENCE [LARGE SCALE GENOMIC DNA]</scope>
    <source>
        <strain evidence="2">JT15FE1705JMU</strain>
        <tissue evidence="2">Muscle</tissue>
    </source>
</reference>
<protein>
    <submittedName>
        <fullName evidence="2">Uncharacterized protein</fullName>
    </submittedName>
</protein>
<name>A0A4U5U7I4_COLLU</name>
<evidence type="ECO:0000313" key="3">
    <source>
        <dbReference type="Proteomes" id="UP000298787"/>
    </source>
</evidence>
<gene>
    <name evidence="2" type="ORF">D9C73_003875</name>
</gene>
<evidence type="ECO:0000256" key="1">
    <source>
        <dbReference type="SAM" id="MobiDB-lite"/>
    </source>
</evidence>
<feature type="region of interest" description="Disordered" evidence="1">
    <location>
        <begin position="189"/>
        <end position="214"/>
    </location>
</feature>
<dbReference type="EMBL" id="CM014081">
    <property type="protein sequence ID" value="TKS69808.1"/>
    <property type="molecule type" value="Genomic_DNA"/>
</dbReference>
<sequence>MMMAAKASLSPSFASLMNWSTLALSNHMWQICAMESEVFNKRPGPLIKGLLKKKRGEEKRAQETEGLSEQVWYKDESDELFDVRMMLLSLKQTWKANPRSPLNPRWLRAQSIRRNDVKLLSNEYPSAVIGEIVCVWWLIRSSFHASPCNYSYDSLTDLLYIVVPHTAERTSAEYESSYVTIQYNNSVSAERGGAGRGEDGKSPRRALPGGGTIRRLTQKPAGLVTCVSWPNPEAQRHRSISVTFDGPGLKQIYIPLVDFKRCLNNDANQRRVNEACSGLAKSDFKINLIRGRDIIQIEEQRLYLYAAARGARPRGYVQGRRRAVVVYRGGGATSVGGWRPVLGCRIEPELLLSREAQAQTQTWSRTSVGSHVFITVFVLMMSSERDGHPPSLPLAAGEADNCWHVYFDEIRCRGEAPTVCSSHGTPIWSLAELTTKRLDPSKLFDFRAILLSQTNPSVWDVGRRTYSGHASCTAEHAFRMCEKRANTIQHRANYVAVNYSSVTQVCKLADTYSFLFAQCVLKACSQGPQKKL</sequence>
<keyword evidence="3" id="KW-1185">Reference proteome</keyword>
<dbReference type="AlphaFoldDB" id="A0A4U5U7I4"/>
<proteinExistence type="predicted"/>
<organism evidence="2 3">
    <name type="scientific">Collichthys lucidus</name>
    <name type="common">Big head croaker</name>
    <name type="synonym">Sciaena lucida</name>
    <dbReference type="NCBI Taxonomy" id="240159"/>
    <lineage>
        <taxon>Eukaryota</taxon>
        <taxon>Metazoa</taxon>
        <taxon>Chordata</taxon>
        <taxon>Craniata</taxon>
        <taxon>Vertebrata</taxon>
        <taxon>Euteleostomi</taxon>
        <taxon>Actinopterygii</taxon>
        <taxon>Neopterygii</taxon>
        <taxon>Teleostei</taxon>
        <taxon>Neoteleostei</taxon>
        <taxon>Acanthomorphata</taxon>
        <taxon>Eupercaria</taxon>
        <taxon>Sciaenidae</taxon>
        <taxon>Collichthys</taxon>
    </lineage>
</organism>